<dbReference type="Proteomes" id="UP000297693">
    <property type="component" value="Unassembled WGS sequence"/>
</dbReference>
<evidence type="ECO:0000313" key="1">
    <source>
        <dbReference type="EMBL" id="TGL63122.1"/>
    </source>
</evidence>
<gene>
    <name evidence="1" type="ORF">EHQ58_01345</name>
</gene>
<sequence>MLSIEKKNQTTESSIAPFPFLHKKIEQHASKLIESMSLLEQPDPTSWAVVDFKGKILFSGASRDVSEKSEFLF</sequence>
<dbReference type="RefSeq" id="WP_135621542.1">
    <property type="nucleotide sequence ID" value="NZ_RQGD01000005.1"/>
</dbReference>
<dbReference type="EMBL" id="RQGD01000005">
    <property type="protein sequence ID" value="TGL63122.1"/>
    <property type="molecule type" value="Genomic_DNA"/>
</dbReference>
<keyword evidence="2" id="KW-1185">Reference proteome</keyword>
<protein>
    <submittedName>
        <fullName evidence="1">Uncharacterized protein</fullName>
    </submittedName>
</protein>
<dbReference type="AlphaFoldDB" id="A0A4R9KD90"/>
<name>A0A4R9KD90_9LEPT</name>
<accession>A0A4R9KD90</accession>
<evidence type="ECO:0000313" key="2">
    <source>
        <dbReference type="Proteomes" id="UP000297693"/>
    </source>
</evidence>
<proteinExistence type="predicted"/>
<organism evidence="1 2">
    <name type="scientific">Leptospira ognonensis</name>
    <dbReference type="NCBI Taxonomy" id="2484945"/>
    <lineage>
        <taxon>Bacteria</taxon>
        <taxon>Pseudomonadati</taxon>
        <taxon>Spirochaetota</taxon>
        <taxon>Spirochaetia</taxon>
        <taxon>Leptospirales</taxon>
        <taxon>Leptospiraceae</taxon>
        <taxon>Leptospira</taxon>
    </lineage>
</organism>
<reference evidence="1" key="1">
    <citation type="journal article" date="2019" name="PLoS Negl. Trop. Dis.">
        <title>Revisiting the worldwide diversity of Leptospira species in the environment.</title>
        <authorList>
            <person name="Vincent A.T."/>
            <person name="Schiettekatte O."/>
            <person name="Bourhy P."/>
            <person name="Veyrier F.J."/>
            <person name="Picardeau M."/>
        </authorList>
    </citation>
    <scope>NUCLEOTIDE SEQUENCE [LARGE SCALE GENOMIC DNA]</scope>
    <source>
        <strain evidence="1">201702476</strain>
    </source>
</reference>
<comment type="caution">
    <text evidence="1">The sequence shown here is derived from an EMBL/GenBank/DDBJ whole genome shotgun (WGS) entry which is preliminary data.</text>
</comment>